<evidence type="ECO:0000313" key="7">
    <source>
        <dbReference type="EMBL" id="OHV35763.1"/>
    </source>
</evidence>
<feature type="domain" description="6-phosphogluconate dehydrogenase NADP-binding" evidence="5">
    <location>
        <begin position="2"/>
        <end position="161"/>
    </location>
</feature>
<evidence type="ECO:0000259" key="6">
    <source>
        <dbReference type="Pfam" id="PF14833"/>
    </source>
</evidence>
<comment type="similarity">
    <text evidence="1">Belongs to the HIBADH-related family.</text>
</comment>
<evidence type="ECO:0000313" key="8">
    <source>
        <dbReference type="Proteomes" id="UP000179627"/>
    </source>
</evidence>
<accession>A0A1S1QLZ9</accession>
<dbReference type="SUPFAM" id="SSF51735">
    <property type="entry name" value="NAD(P)-binding Rossmann-fold domains"/>
    <property type="match status" value="1"/>
</dbReference>
<dbReference type="EMBL" id="MBLM01000120">
    <property type="protein sequence ID" value="OHV35763.1"/>
    <property type="molecule type" value="Genomic_DNA"/>
</dbReference>
<feature type="active site" evidence="4">
    <location>
        <position position="170"/>
    </location>
</feature>
<keyword evidence="3" id="KW-0520">NAD</keyword>
<dbReference type="OrthoDB" id="3185659at2"/>
<dbReference type="Gene3D" id="1.10.1040.10">
    <property type="entry name" value="N-(1-d-carboxylethyl)-l-norvaline Dehydrogenase, domain 2"/>
    <property type="match status" value="1"/>
</dbReference>
<dbReference type="GO" id="GO:0016054">
    <property type="term" value="P:organic acid catabolic process"/>
    <property type="evidence" value="ECO:0007669"/>
    <property type="project" value="UniProtKB-ARBA"/>
</dbReference>
<dbReference type="InterPro" id="IPR008927">
    <property type="entry name" value="6-PGluconate_DH-like_C_sf"/>
</dbReference>
<dbReference type="SUPFAM" id="SSF48179">
    <property type="entry name" value="6-phosphogluconate dehydrogenase C-terminal domain-like"/>
    <property type="match status" value="1"/>
</dbReference>
<dbReference type="PROSITE" id="PS00895">
    <property type="entry name" value="3_HYDROXYISOBUT_DH"/>
    <property type="match status" value="1"/>
</dbReference>
<dbReference type="PANTHER" id="PTHR22981">
    <property type="entry name" value="3-HYDROXYISOBUTYRATE DEHYDROGENASE-RELATED"/>
    <property type="match status" value="1"/>
</dbReference>
<dbReference type="Pfam" id="PF03446">
    <property type="entry name" value="NAD_binding_2"/>
    <property type="match status" value="1"/>
</dbReference>
<dbReference type="InterPro" id="IPR002204">
    <property type="entry name" value="3-OH-isobutyrate_DH-rel_CS"/>
</dbReference>
<protein>
    <submittedName>
        <fullName evidence="7">NADPH oxidoreductase</fullName>
    </submittedName>
</protein>
<comment type="caution">
    <text evidence="7">The sequence shown here is derived from an EMBL/GenBank/DDBJ whole genome shotgun (WGS) entry which is preliminary data.</text>
</comment>
<dbReference type="Pfam" id="PF14833">
    <property type="entry name" value="NAD_binding_11"/>
    <property type="match status" value="1"/>
</dbReference>
<dbReference type="Gene3D" id="3.40.50.720">
    <property type="entry name" value="NAD(P)-binding Rossmann-like Domain"/>
    <property type="match status" value="1"/>
</dbReference>
<name>A0A1S1QLZ9_9ACTN</name>
<dbReference type="InterPro" id="IPR006115">
    <property type="entry name" value="6PGDH_NADP-bd"/>
</dbReference>
<dbReference type="GO" id="GO:0016616">
    <property type="term" value="F:oxidoreductase activity, acting on the CH-OH group of donors, NAD or NADP as acceptor"/>
    <property type="evidence" value="ECO:0007669"/>
    <property type="project" value="TreeGrafter"/>
</dbReference>
<dbReference type="GO" id="GO:0050661">
    <property type="term" value="F:NADP binding"/>
    <property type="evidence" value="ECO:0007669"/>
    <property type="project" value="InterPro"/>
</dbReference>
<dbReference type="RefSeq" id="WP_071085418.1">
    <property type="nucleotide sequence ID" value="NZ_MBLM01000120.1"/>
</dbReference>
<proteinExistence type="inferred from homology"/>
<evidence type="ECO:0000256" key="3">
    <source>
        <dbReference type="ARBA" id="ARBA00023027"/>
    </source>
</evidence>
<dbReference type="PIRSF" id="PIRSF000103">
    <property type="entry name" value="HIBADH"/>
    <property type="match status" value="1"/>
</dbReference>
<dbReference type="GO" id="GO:0051287">
    <property type="term" value="F:NAD binding"/>
    <property type="evidence" value="ECO:0007669"/>
    <property type="project" value="InterPro"/>
</dbReference>
<gene>
    <name evidence="7" type="ORF">CC117_19125</name>
</gene>
<reference evidence="8" key="1">
    <citation type="submission" date="2016-07" db="EMBL/GenBank/DDBJ databases">
        <title>Sequence Frankia sp. strain CcI1.17.</title>
        <authorList>
            <person name="Ghodhbane-Gtari F."/>
            <person name="Swanson E."/>
            <person name="Gueddou A."/>
            <person name="Morris K."/>
            <person name="Hezbri K."/>
            <person name="Ktari A."/>
            <person name="Nouioui I."/>
            <person name="Abebe-Akele F."/>
            <person name="Simpson S."/>
            <person name="Thomas K."/>
            <person name="Gtari M."/>
            <person name="Tisa L.S."/>
            <person name="Hurst S."/>
        </authorList>
    </citation>
    <scope>NUCLEOTIDE SEQUENCE [LARGE SCALE GENOMIC DNA]</scope>
    <source>
        <strain evidence="8">Cc1.17</strain>
    </source>
</reference>
<dbReference type="AlphaFoldDB" id="A0A1S1QLZ9"/>
<evidence type="ECO:0000256" key="1">
    <source>
        <dbReference type="ARBA" id="ARBA00009080"/>
    </source>
</evidence>
<evidence type="ECO:0000256" key="4">
    <source>
        <dbReference type="PIRSR" id="PIRSR000103-1"/>
    </source>
</evidence>
<dbReference type="InterPro" id="IPR013328">
    <property type="entry name" value="6PGD_dom2"/>
</dbReference>
<keyword evidence="2" id="KW-0560">Oxidoreductase</keyword>
<organism evidence="7 8">
    <name type="scientific">Parafrankia colletiae</name>
    <dbReference type="NCBI Taxonomy" id="573497"/>
    <lineage>
        <taxon>Bacteria</taxon>
        <taxon>Bacillati</taxon>
        <taxon>Actinomycetota</taxon>
        <taxon>Actinomycetes</taxon>
        <taxon>Frankiales</taxon>
        <taxon>Frankiaceae</taxon>
        <taxon>Parafrankia</taxon>
    </lineage>
</organism>
<keyword evidence="8" id="KW-1185">Reference proteome</keyword>
<dbReference type="InterPro" id="IPR015815">
    <property type="entry name" value="HIBADH-related"/>
</dbReference>
<dbReference type="InterPro" id="IPR036291">
    <property type="entry name" value="NAD(P)-bd_dom_sf"/>
</dbReference>
<dbReference type="PANTHER" id="PTHR22981:SF80">
    <property type="entry name" value="BLR4309 PROTEIN"/>
    <property type="match status" value="1"/>
</dbReference>
<sequence>MKVGFIGLGSMGLPMAQRILSAGHELALYARREATLAPFAGTEATVASTPAALGAQIDAVGVCVFDAAGVEEVLFGADGIATTARPGTVVLVHSTVSPLQIRAIAVRAGEAGLRVLDAPVSGGAPRALAGELTVMIGGDAGALADVTELLAAFSNHVVHLGAVGTASAAKLINNTLLAAQIALADQAMVAGSSLGVDPEGLASVLLTSSSSCVGSGVRLRAGSLAAVAGTPAGPTLAKDVVLTAEILATAPGHEIVDVAQRLVTAIGSVGKS</sequence>
<evidence type="ECO:0000259" key="5">
    <source>
        <dbReference type="Pfam" id="PF03446"/>
    </source>
</evidence>
<evidence type="ECO:0000256" key="2">
    <source>
        <dbReference type="ARBA" id="ARBA00023002"/>
    </source>
</evidence>
<dbReference type="InterPro" id="IPR029154">
    <property type="entry name" value="HIBADH-like_NADP-bd"/>
</dbReference>
<dbReference type="Proteomes" id="UP000179627">
    <property type="component" value="Unassembled WGS sequence"/>
</dbReference>
<feature type="domain" description="3-hydroxyisobutyrate dehydrogenase-like NAD-binding" evidence="6">
    <location>
        <begin position="164"/>
        <end position="213"/>
    </location>
</feature>